<name>A0ABS8I9C7_9NOSO</name>
<evidence type="ECO:0000313" key="3">
    <source>
        <dbReference type="EMBL" id="MCC5600662.1"/>
    </source>
</evidence>
<protein>
    <submittedName>
        <fullName evidence="3">CHASE2 domain-containing protein</fullName>
    </submittedName>
</protein>
<dbReference type="Pfam" id="PF05226">
    <property type="entry name" value="CHASE2"/>
    <property type="match status" value="1"/>
</dbReference>
<sequence>MNNFHLKVQRIEQVCLFELTWGTAQRLSAKITYPENLTLLYQEWQRTYLSFYKTSLRGRVEDSGSFQAPTLDWHARLVQIEAKFLSEFHNWLRSSELYEIRAAITQVSLLSVNSRSANINLFLTCDSLELARLPWESWEICTEVTFAFGKINIVRSPINIHQSVAKHNHNRRAKTRVLVILGDDTGLNFEAENKAIQKLKHIAEIKFVGWQPGKNIDELKGELKETITSELGWDILLFAGHSNETALTGGEISIAPNTTLSINEIIPFLNKALENGLQFALFNSCNGLSIANNLIELGLSQVAVMREPIHNKVASEFLLHFLQTLAQYKDVQEALRSACQYLKLEENLTYPSAYLIPSLFLHPEATLFRFKPSFLENLQKISPSRIETFALSALFIISTQLPIQNNLLAQRLKLQAFYRQVTGQVQVTESPPVLLVQIDEKSLKDATKDSKLSSARQMNRKYFAMIIDKLRTKGANLIGIDYLLDRYQGENDKILAESLQAGVKSSNPTWFVLAETKALTGEKLTVLPEIASPNWTLQGEIEILPGYMQLLSPLDKSQALYFSNLLAISHQLQRLKSQITNTTNQKQQGLIAVADKTGEDELKQSLQPKLNSTTDFSKQIGKFLQNNDVKNITSLQPPRTHLQPITEFSYYFGQMWLHPIVDFSIPPNRVYRSIPAWQLLEDNSQNLPISSLQNQIVIIAPGGYGEAGMSKNGEDNFDLPPALELWRRLENPENSNEVLTGGEIHAYQVHHLLNDRMVVPIPDLWMILIAIMLGKTLYFIMQKNPRIRLQILLALGASTAAYGVLSLQIYLSSIAVILPWFLPSLTIWLYVIPTFMRRKAYE</sequence>
<reference evidence="3 4" key="1">
    <citation type="journal article" date="2021" name="Microorganisms">
        <title>Genome Evolution of Filamentous Cyanobacterium Nostoc Species: From Facultative Symbiosis to Free Living.</title>
        <authorList>
            <person name="Huo D."/>
            <person name="Li H."/>
            <person name="Cai F."/>
            <person name="Guo X."/>
            <person name="Qiao Z."/>
            <person name="Wang W."/>
            <person name="Yu G."/>
            <person name="Li R."/>
        </authorList>
    </citation>
    <scope>NUCLEOTIDE SEQUENCE [LARGE SCALE GENOMIC DNA]</scope>
    <source>
        <strain evidence="3 4">CHAB 5714</strain>
    </source>
</reference>
<dbReference type="SMART" id="SM01080">
    <property type="entry name" value="CHASE2"/>
    <property type="match status" value="1"/>
</dbReference>
<keyword evidence="1" id="KW-1133">Transmembrane helix</keyword>
<dbReference type="InterPro" id="IPR024983">
    <property type="entry name" value="CHAT_dom"/>
</dbReference>
<accession>A0ABS8I9C7</accession>
<dbReference type="EMBL" id="JAIVFQ010000020">
    <property type="protein sequence ID" value="MCC5600662.1"/>
    <property type="molecule type" value="Genomic_DNA"/>
</dbReference>
<dbReference type="InterPro" id="IPR007890">
    <property type="entry name" value="CHASE2"/>
</dbReference>
<evidence type="ECO:0000313" key="4">
    <source>
        <dbReference type="Proteomes" id="UP001199525"/>
    </source>
</evidence>
<feature type="transmembrane region" description="Helical" evidence="1">
    <location>
        <begin position="764"/>
        <end position="780"/>
    </location>
</feature>
<proteinExistence type="predicted"/>
<dbReference type="Pfam" id="PF12770">
    <property type="entry name" value="CHAT"/>
    <property type="match status" value="1"/>
</dbReference>
<feature type="domain" description="CHASE2" evidence="2">
    <location>
        <begin position="409"/>
        <end position="781"/>
    </location>
</feature>
<gene>
    <name evidence="3" type="ORF">LC586_15875</name>
</gene>
<keyword evidence="1" id="KW-0812">Transmembrane</keyword>
<dbReference type="RefSeq" id="WP_229485726.1">
    <property type="nucleotide sequence ID" value="NZ_JAIVFQ010000020.1"/>
</dbReference>
<dbReference type="Proteomes" id="UP001199525">
    <property type="component" value="Unassembled WGS sequence"/>
</dbReference>
<feature type="transmembrane region" description="Helical" evidence="1">
    <location>
        <begin position="792"/>
        <end position="811"/>
    </location>
</feature>
<feature type="transmembrane region" description="Helical" evidence="1">
    <location>
        <begin position="817"/>
        <end position="836"/>
    </location>
</feature>
<organism evidence="3 4">
    <name type="scientific">Nostoc favosum CHAB5714</name>
    <dbReference type="NCBI Taxonomy" id="2780399"/>
    <lineage>
        <taxon>Bacteria</taxon>
        <taxon>Bacillati</taxon>
        <taxon>Cyanobacteriota</taxon>
        <taxon>Cyanophyceae</taxon>
        <taxon>Nostocales</taxon>
        <taxon>Nostocaceae</taxon>
        <taxon>Nostoc</taxon>
        <taxon>Nostoc favosum</taxon>
    </lineage>
</organism>
<evidence type="ECO:0000259" key="2">
    <source>
        <dbReference type="SMART" id="SM01080"/>
    </source>
</evidence>
<comment type="caution">
    <text evidence="3">The sequence shown here is derived from an EMBL/GenBank/DDBJ whole genome shotgun (WGS) entry which is preliminary data.</text>
</comment>
<keyword evidence="1" id="KW-0472">Membrane</keyword>
<keyword evidence="4" id="KW-1185">Reference proteome</keyword>
<evidence type="ECO:0000256" key="1">
    <source>
        <dbReference type="SAM" id="Phobius"/>
    </source>
</evidence>